<dbReference type="FunFam" id="3.30.360.10:FF:000014">
    <property type="entry name" value="N-acetyl-gamma-glutamyl-phosphate reductase"/>
    <property type="match status" value="1"/>
</dbReference>
<dbReference type="PANTHER" id="PTHR32338">
    <property type="entry name" value="N-ACETYL-GAMMA-GLUTAMYL-PHOSPHATE REDUCTASE, CHLOROPLASTIC-RELATED-RELATED"/>
    <property type="match status" value="1"/>
</dbReference>
<evidence type="ECO:0000256" key="3">
    <source>
        <dbReference type="ARBA" id="ARBA00022605"/>
    </source>
</evidence>
<dbReference type="CDD" id="cd17895">
    <property type="entry name" value="AGPR_1_N"/>
    <property type="match status" value="1"/>
</dbReference>
<dbReference type="SMART" id="SM00859">
    <property type="entry name" value="Semialdhyde_dh"/>
    <property type="match status" value="1"/>
</dbReference>
<dbReference type="InterPro" id="IPR058924">
    <property type="entry name" value="AGPR_dimerisation_dom"/>
</dbReference>
<dbReference type="GO" id="GO:0006526">
    <property type="term" value="P:L-arginine biosynthetic process"/>
    <property type="evidence" value="ECO:0007669"/>
    <property type="project" value="UniProtKB-UniRule"/>
</dbReference>
<dbReference type="Gene3D" id="3.30.360.10">
    <property type="entry name" value="Dihydrodipicolinate Reductase, domain 2"/>
    <property type="match status" value="1"/>
</dbReference>
<feature type="active site" evidence="7 8">
    <location>
        <position position="149"/>
    </location>
</feature>
<comment type="subcellular location">
    <subcellularLocation>
        <location evidence="7">Cytoplasm</location>
    </subcellularLocation>
</comment>
<dbReference type="InterPro" id="IPR036291">
    <property type="entry name" value="NAD(P)-bd_dom_sf"/>
</dbReference>
<feature type="domain" description="Semialdehyde dehydrogenase NAD-binding" evidence="9">
    <location>
        <begin position="3"/>
        <end position="141"/>
    </location>
</feature>
<evidence type="ECO:0000256" key="8">
    <source>
        <dbReference type="PROSITE-ProRule" id="PRU10010"/>
    </source>
</evidence>
<dbReference type="UniPathway" id="UPA00068">
    <property type="reaction ID" value="UER00108"/>
</dbReference>
<comment type="pathway">
    <text evidence="1 7">Amino-acid biosynthesis; L-arginine biosynthesis; N(2)-acetyl-L-ornithine from L-glutamate: step 3/4.</text>
</comment>
<evidence type="ECO:0000256" key="6">
    <source>
        <dbReference type="ARBA" id="ARBA00050557"/>
    </source>
</evidence>
<comment type="catalytic activity">
    <reaction evidence="6 7">
        <text>N-acetyl-L-glutamate 5-semialdehyde + phosphate + NADP(+) = N-acetyl-L-glutamyl 5-phosphate + NADPH + H(+)</text>
        <dbReference type="Rhea" id="RHEA:21588"/>
        <dbReference type="ChEBI" id="CHEBI:15378"/>
        <dbReference type="ChEBI" id="CHEBI:29123"/>
        <dbReference type="ChEBI" id="CHEBI:43474"/>
        <dbReference type="ChEBI" id="CHEBI:57783"/>
        <dbReference type="ChEBI" id="CHEBI:57936"/>
        <dbReference type="ChEBI" id="CHEBI:58349"/>
        <dbReference type="EC" id="1.2.1.38"/>
    </reaction>
</comment>
<evidence type="ECO:0000259" key="9">
    <source>
        <dbReference type="SMART" id="SM00859"/>
    </source>
</evidence>
<dbReference type="GO" id="GO:0005737">
    <property type="term" value="C:cytoplasm"/>
    <property type="evidence" value="ECO:0007669"/>
    <property type="project" value="UniProtKB-SubCell"/>
</dbReference>
<comment type="similarity">
    <text evidence="7">Belongs to the NAGSA dehydrogenase family. Type 1 subfamily.</text>
</comment>
<dbReference type="InterPro" id="IPR000534">
    <property type="entry name" value="Semialdehyde_DH_NAD-bd"/>
</dbReference>
<organism evidence="10 11">
    <name type="scientific">Pseudohalioglobus sediminis</name>
    <dbReference type="NCBI Taxonomy" id="2606449"/>
    <lineage>
        <taxon>Bacteria</taxon>
        <taxon>Pseudomonadati</taxon>
        <taxon>Pseudomonadota</taxon>
        <taxon>Gammaproteobacteria</taxon>
        <taxon>Cellvibrionales</taxon>
        <taxon>Halieaceae</taxon>
        <taxon>Pseudohalioglobus</taxon>
    </lineage>
</organism>
<dbReference type="PROSITE" id="PS01224">
    <property type="entry name" value="ARGC"/>
    <property type="match status" value="1"/>
</dbReference>
<keyword evidence="2 7" id="KW-0055">Arginine biosynthesis</keyword>
<dbReference type="Pfam" id="PF22698">
    <property type="entry name" value="Semialdhyde_dhC_1"/>
    <property type="match status" value="1"/>
</dbReference>
<dbReference type="GO" id="GO:0070401">
    <property type="term" value="F:NADP+ binding"/>
    <property type="evidence" value="ECO:0007669"/>
    <property type="project" value="InterPro"/>
</dbReference>
<comment type="caution">
    <text evidence="10">The sequence shown here is derived from an EMBL/GenBank/DDBJ whole genome shotgun (WGS) entry which is preliminary data.</text>
</comment>
<keyword evidence="3 7" id="KW-0028">Amino-acid biosynthesis</keyword>
<dbReference type="Gene3D" id="3.40.50.720">
    <property type="entry name" value="NAD(P)-binding Rossmann-like Domain"/>
    <property type="match status" value="1"/>
</dbReference>
<keyword evidence="5 7" id="KW-0560">Oxidoreductase</keyword>
<evidence type="ECO:0000256" key="5">
    <source>
        <dbReference type="ARBA" id="ARBA00023002"/>
    </source>
</evidence>
<dbReference type="InterPro" id="IPR050085">
    <property type="entry name" value="AGPR"/>
</dbReference>
<dbReference type="SUPFAM" id="SSF51735">
    <property type="entry name" value="NAD(P)-binding Rossmann-fold domains"/>
    <property type="match status" value="1"/>
</dbReference>
<keyword evidence="7" id="KW-0963">Cytoplasm</keyword>
<accession>A0A5B0X0G5</accession>
<evidence type="ECO:0000256" key="4">
    <source>
        <dbReference type="ARBA" id="ARBA00022857"/>
    </source>
</evidence>
<dbReference type="SUPFAM" id="SSF55347">
    <property type="entry name" value="Glyceraldehyde-3-phosphate dehydrogenase-like, C-terminal domain"/>
    <property type="match status" value="1"/>
</dbReference>
<evidence type="ECO:0000313" key="10">
    <source>
        <dbReference type="EMBL" id="KAA1192067.1"/>
    </source>
</evidence>
<evidence type="ECO:0000256" key="2">
    <source>
        <dbReference type="ARBA" id="ARBA00022571"/>
    </source>
</evidence>
<dbReference type="InterPro" id="IPR023013">
    <property type="entry name" value="AGPR_AS"/>
</dbReference>
<dbReference type="InterPro" id="IPR000706">
    <property type="entry name" value="AGPR_type-1"/>
</dbReference>
<dbReference type="PANTHER" id="PTHR32338:SF10">
    <property type="entry name" value="N-ACETYL-GAMMA-GLUTAMYL-PHOSPHATE REDUCTASE, CHLOROPLASTIC-RELATED"/>
    <property type="match status" value="1"/>
</dbReference>
<evidence type="ECO:0000313" key="11">
    <source>
        <dbReference type="Proteomes" id="UP000323708"/>
    </source>
</evidence>
<dbReference type="CDD" id="cd23934">
    <property type="entry name" value="AGPR_1_C"/>
    <property type="match status" value="1"/>
</dbReference>
<reference evidence="10 11" key="1">
    <citation type="submission" date="2019-09" db="EMBL/GenBank/DDBJ databases">
        <authorList>
            <person name="Chen X.-Y."/>
        </authorList>
    </citation>
    <scope>NUCLEOTIDE SEQUENCE [LARGE SCALE GENOMIC DNA]</scope>
    <source>
        <strain evidence="10 11">NY5</strain>
    </source>
</reference>
<evidence type="ECO:0000256" key="1">
    <source>
        <dbReference type="ARBA" id="ARBA00004862"/>
    </source>
</evidence>
<dbReference type="Pfam" id="PF01118">
    <property type="entry name" value="Semialdhyde_dh"/>
    <property type="match status" value="1"/>
</dbReference>
<dbReference type="GO" id="GO:0003942">
    <property type="term" value="F:N-acetyl-gamma-glutamyl-phosphate reductase activity"/>
    <property type="evidence" value="ECO:0007669"/>
    <property type="project" value="UniProtKB-UniRule"/>
</dbReference>
<gene>
    <name evidence="7" type="primary">argC</name>
    <name evidence="10" type="ORF">F0M18_11175</name>
</gene>
<proteinExistence type="inferred from homology"/>
<dbReference type="GO" id="GO:0051287">
    <property type="term" value="F:NAD binding"/>
    <property type="evidence" value="ECO:0007669"/>
    <property type="project" value="InterPro"/>
</dbReference>
<dbReference type="EC" id="1.2.1.38" evidence="7"/>
<sequence length="343" mass="36826">MIKVGIVGGTGYTGVELLRLLALHDEAEVAAITSRAESGRRVDDLYPNLRGYYDLVFSEPDVAALAACDIVFFATPHNVAMNLVPELLQAGARVIDLSADYRIRDAELWSRWYGEPHASPELLPQAVYGLPELNREQIAGAALVACPGCYPTSVQLGLIPLLARGLVDTQSLIASSASGVSGAGRQAKVDNLLSEVADSFKAYGVTGHRHLPEIEQGLADVAGGPVQLTFVPHLLPMIRGIHSTLFARLVDNTVDLQALYEETYGQEPFVDVLPAGMYPQTRTVKGANRCQISLQVPQGRDTVVVMSTIDNLVKGASGQAVQNMNIMLGLEEDMGLRQVGLLP</sequence>
<dbReference type="EMBL" id="VTUX01000004">
    <property type="protein sequence ID" value="KAA1192067.1"/>
    <property type="molecule type" value="Genomic_DNA"/>
</dbReference>
<dbReference type="NCBIfam" id="TIGR01850">
    <property type="entry name" value="argC"/>
    <property type="match status" value="1"/>
</dbReference>
<dbReference type="HAMAP" id="MF_00150">
    <property type="entry name" value="ArgC_type1"/>
    <property type="match status" value="1"/>
</dbReference>
<dbReference type="RefSeq" id="WP_149611503.1">
    <property type="nucleotide sequence ID" value="NZ_VTUX01000004.1"/>
</dbReference>
<evidence type="ECO:0000256" key="7">
    <source>
        <dbReference type="HAMAP-Rule" id="MF_00150"/>
    </source>
</evidence>
<name>A0A5B0X0G5_9GAMM</name>
<keyword evidence="4 7" id="KW-0521">NADP</keyword>
<protein>
    <recommendedName>
        <fullName evidence="7">N-acetyl-gamma-glutamyl-phosphate reductase</fullName>
        <shortName evidence="7">AGPR</shortName>
        <ecNumber evidence="7">1.2.1.38</ecNumber>
    </recommendedName>
    <alternativeName>
        <fullName evidence="7">N-acetyl-glutamate semialdehyde dehydrogenase</fullName>
        <shortName evidence="7">NAGSA dehydrogenase</shortName>
    </alternativeName>
</protein>
<comment type="function">
    <text evidence="7">Catalyzes the NADPH-dependent reduction of N-acetyl-5-glutamyl phosphate to yield N-acetyl-L-glutamate 5-semialdehyde.</text>
</comment>
<keyword evidence="11" id="KW-1185">Reference proteome</keyword>
<dbReference type="Proteomes" id="UP000323708">
    <property type="component" value="Unassembled WGS sequence"/>
</dbReference>
<dbReference type="AlphaFoldDB" id="A0A5B0X0G5"/>